<reference evidence="1 2" key="1">
    <citation type="submission" date="2020-02" db="EMBL/GenBank/DDBJ databases">
        <authorList>
            <person name="Feng H."/>
        </authorList>
    </citation>
    <scope>NUCLEOTIDE SEQUENCE [LARGE SCALE GENOMIC DNA]</scope>
    <source>
        <strain evidence="1 2">Gsoil 114</strain>
    </source>
</reference>
<organism evidence="1 2">
    <name type="scientific">Heyndrickxia ginsengihumi</name>
    <dbReference type="NCBI Taxonomy" id="363870"/>
    <lineage>
        <taxon>Bacteria</taxon>
        <taxon>Bacillati</taxon>
        <taxon>Bacillota</taxon>
        <taxon>Bacilli</taxon>
        <taxon>Bacillales</taxon>
        <taxon>Bacillaceae</taxon>
        <taxon>Heyndrickxia</taxon>
    </lineage>
</organism>
<dbReference type="AlphaFoldDB" id="A0A6M0P9C8"/>
<evidence type="ECO:0000313" key="1">
    <source>
        <dbReference type="EMBL" id="NEY20500.1"/>
    </source>
</evidence>
<comment type="caution">
    <text evidence="1">The sequence shown here is derived from an EMBL/GenBank/DDBJ whole genome shotgun (WGS) entry which is preliminary data.</text>
</comment>
<dbReference type="RefSeq" id="WP_163173934.1">
    <property type="nucleotide sequence ID" value="NZ_JAAIWK010000017.1"/>
</dbReference>
<dbReference type="EMBL" id="JAAIWK010000017">
    <property type="protein sequence ID" value="NEY20500.1"/>
    <property type="molecule type" value="Genomic_DNA"/>
</dbReference>
<sequence>MEITFIDGTVKEVDINVTAMTLFKLQKEKVIDGTFLKGFMKADVDLDPISTLQALYAAYRQANKKDYLKFEEFLENYELDIENDMPIYFAVISKKAKKSFQENFAKKVAGTGKK</sequence>
<reference evidence="1 2" key="2">
    <citation type="submission" date="2020-03" db="EMBL/GenBank/DDBJ databases">
        <title>Bacillus aquiflavi sp. nov., isolated from yellow water of strong flavor Chinese baijiu in Yibin region of China.</title>
        <authorList>
            <person name="Xie J."/>
        </authorList>
    </citation>
    <scope>NUCLEOTIDE SEQUENCE [LARGE SCALE GENOMIC DNA]</scope>
    <source>
        <strain evidence="1 2">Gsoil 114</strain>
    </source>
</reference>
<gene>
    <name evidence="1" type="ORF">G4D61_11085</name>
</gene>
<protein>
    <submittedName>
        <fullName evidence="1">Uncharacterized protein</fullName>
    </submittedName>
</protein>
<proteinExistence type="predicted"/>
<evidence type="ECO:0000313" key="2">
    <source>
        <dbReference type="Proteomes" id="UP000476934"/>
    </source>
</evidence>
<accession>A0A6M0P9C8</accession>
<dbReference type="Proteomes" id="UP000476934">
    <property type="component" value="Unassembled WGS sequence"/>
</dbReference>
<keyword evidence="2" id="KW-1185">Reference proteome</keyword>
<name>A0A6M0P9C8_9BACI</name>